<evidence type="ECO:0000256" key="6">
    <source>
        <dbReference type="ARBA" id="ARBA00023242"/>
    </source>
</evidence>
<dbReference type="PROSITE" id="PS50157">
    <property type="entry name" value="ZINC_FINGER_C2H2_2"/>
    <property type="match status" value="2"/>
</dbReference>
<dbReference type="Proteomes" id="UP001152795">
    <property type="component" value="Unassembled WGS sequence"/>
</dbReference>
<evidence type="ECO:0000256" key="5">
    <source>
        <dbReference type="ARBA" id="ARBA00022833"/>
    </source>
</evidence>
<dbReference type="GO" id="GO:0005634">
    <property type="term" value="C:nucleus"/>
    <property type="evidence" value="ECO:0007669"/>
    <property type="project" value="UniProtKB-SubCell"/>
</dbReference>
<evidence type="ECO:0000256" key="2">
    <source>
        <dbReference type="ARBA" id="ARBA00022723"/>
    </source>
</evidence>
<keyword evidence="2" id="KW-0479">Metal-binding</keyword>
<keyword evidence="3" id="KW-0677">Repeat</keyword>
<dbReference type="FunFam" id="3.30.160.60:FF:000100">
    <property type="entry name" value="Zinc finger 45-like"/>
    <property type="match status" value="1"/>
</dbReference>
<dbReference type="PROSITE" id="PS00028">
    <property type="entry name" value="ZINC_FINGER_C2H2_1"/>
    <property type="match status" value="2"/>
</dbReference>
<comment type="subcellular location">
    <subcellularLocation>
        <location evidence="1">Nucleus</location>
    </subcellularLocation>
</comment>
<dbReference type="OrthoDB" id="10004641at2759"/>
<accession>A0A6S7J1S1</accession>
<dbReference type="Pfam" id="PF13912">
    <property type="entry name" value="zf-C2H2_6"/>
    <property type="match status" value="1"/>
</dbReference>
<dbReference type="GO" id="GO:1990837">
    <property type="term" value="F:sequence-specific double-stranded DNA binding"/>
    <property type="evidence" value="ECO:0007669"/>
    <property type="project" value="UniProtKB-ARBA"/>
</dbReference>
<keyword evidence="8" id="KW-1185">Reference proteome</keyword>
<dbReference type="SUPFAM" id="SSF57667">
    <property type="entry name" value="beta-beta-alpha zinc fingers"/>
    <property type="match status" value="1"/>
</dbReference>
<dbReference type="GO" id="GO:0000981">
    <property type="term" value="F:DNA-binding transcription factor activity, RNA polymerase II-specific"/>
    <property type="evidence" value="ECO:0007669"/>
    <property type="project" value="TreeGrafter"/>
</dbReference>
<dbReference type="PANTHER" id="PTHR24394">
    <property type="entry name" value="ZINC FINGER PROTEIN"/>
    <property type="match status" value="1"/>
</dbReference>
<dbReference type="InterPro" id="IPR013087">
    <property type="entry name" value="Znf_C2H2_type"/>
</dbReference>
<dbReference type="PANTHER" id="PTHR24394:SF29">
    <property type="entry name" value="MYONEURIN"/>
    <property type="match status" value="1"/>
</dbReference>
<reference evidence="7" key="1">
    <citation type="submission" date="2020-04" db="EMBL/GenBank/DDBJ databases">
        <authorList>
            <person name="Alioto T."/>
            <person name="Alioto T."/>
            <person name="Gomez Garrido J."/>
        </authorList>
    </citation>
    <scope>NUCLEOTIDE SEQUENCE</scope>
    <source>
        <strain evidence="7">A484AB</strain>
    </source>
</reference>
<dbReference type="Gene3D" id="3.30.160.60">
    <property type="entry name" value="Classic Zinc Finger"/>
    <property type="match status" value="2"/>
</dbReference>
<evidence type="ECO:0000256" key="1">
    <source>
        <dbReference type="ARBA" id="ARBA00004123"/>
    </source>
</evidence>
<evidence type="ECO:0000256" key="4">
    <source>
        <dbReference type="ARBA" id="ARBA00022771"/>
    </source>
</evidence>
<comment type="caution">
    <text evidence="7">The sequence shown here is derived from an EMBL/GenBank/DDBJ whole genome shotgun (WGS) entry which is preliminary data.</text>
</comment>
<gene>
    <name evidence="7" type="ORF">PACLA_8A015495</name>
</gene>
<sequence length="214" mass="25006">MAQQHRENIERARFMSELENEEVNRQLCAIDTDEMFESWSPETQEQILAEWNWQNDESTPREPRLCCDDCGQVFTRSNELNRHMKTHSDKDHECSRCHKTFNRKDALNRHMKTHSDKDHECARCHKTFNRKPISAKSIRLVVVDVLRRRPGERKGKELLNQELLLSSAKDPNHSLKIPYYPHLTFLPNSTEIIGVLSVRGKVEAIGFRIGTTIA</sequence>
<evidence type="ECO:0000313" key="7">
    <source>
        <dbReference type="EMBL" id="CAB4007348.1"/>
    </source>
</evidence>
<dbReference type="SMART" id="SM00355">
    <property type="entry name" value="ZnF_C2H2"/>
    <property type="match status" value="2"/>
</dbReference>
<dbReference type="EMBL" id="CACRXK020005772">
    <property type="protein sequence ID" value="CAB4007348.1"/>
    <property type="molecule type" value="Genomic_DNA"/>
</dbReference>
<dbReference type="AlphaFoldDB" id="A0A6S7J1S1"/>
<protein>
    <submittedName>
        <fullName evidence="7">Zinc finger 846 isoform X1</fullName>
    </submittedName>
</protein>
<dbReference type="GO" id="GO:0008270">
    <property type="term" value="F:zinc ion binding"/>
    <property type="evidence" value="ECO:0007669"/>
    <property type="project" value="UniProtKB-KW"/>
</dbReference>
<proteinExistence type="predicted"/>
<keyword evidence="5" id="KW-0862">Zinc</keyword>
<keyword evidence="6" id="KW-0539">Nucleus</keyword>
<dbReference type="FunFam" id="3.30.160.60:FF:000303">
    <property type="entry name" value="Zinc finger protein 41"/>
    <property type="match status" value="1"/>
</dbReference>
<dbReference type="InterPro" id="IPR036236">
    <property type="entry name" value="Znf_C2H2_sf"/>
</dbReference>
<name>A0A6S7J1S1_PARCT</name>
<organism evidence="7 8">
    <name type="scientific">Paramuricea clavata</name>
    <name type="common">Red gorgonian</name>
    <name type="synonym">Violescent sea-whip</name>
    <dbReference type="NCBI Taxonomy" id="317549"/>
    <lineage>
        <taxon>Eukaryota</taxon>
        <taxon>Metazoa</taxon>
        <taxon>Cnidaria</taxon>
        <taxon>Anthozoa</taxon>
        <taxon>Octocorallia</taxon>
        <taxon>Malacalcyonacea</taxon>
        <taxon>Plexauridae</taxon>
        <taxon>Paramuricea</taxon>
    </lineage>
</organism>
<dbReference type="Pfam" id="PF00096">
    <property type="entry name" value="zf-C2H2"/>
    <property type="match status" value="1"/>
</dbReference>
<evidence type="ECO:0000256" key="3">
    <source>
        <dbReference type="ARBA" id="ARBA00022737"/>
    </source>
</evidence>
<evidence type="ECO:0000313" key="8">
    <source>
        <dbReference type="Proteomes" id="UP001152795"/>
    </source>
</evidence>
<keyword evidence="4" id="KW-0863">Zinc-finger</keyword>